<keyword evidence="5 10" id="KW-0812">Transmembrane</keyword>
<dbReference type="InterPro" id="IPR023997">
    <property type="entry name" value="TonB-dep_OMP_SusC/RagA_CS"/>
</dbReference>
<dbReference type="Pfam" id="PF13715">
    <property type="entry name" value="CarbopepD_reg_2"/>
    <property type="match status" value="1"/>
</dbReference>
<keyword evidence="14" id="KW-1185">Reference proteome</keyword>
<dbReference type="Gene3D" id="2.60.40.1120">
    <property type="entry name" value="Carboxypeptidase-like, regulatory domain"/>
    <property type="match status" value="1"/>
</dbReference>
<dbReference type="Gene3D" id="2.40.170.20">
    <property type="entry name" value="TonB-dependent receptor, beta-barrel domain"/>
    <property type="match status" value="1"/>
</dbReference>
<dbReference type="Pfam" id="PF07660">
    <property type="entry name" value="STN"/>
    <property type="match status" value="1"/>
</dbReference>
<dbReference type="Proteomes" id="UP000192678">
    <property type="component" value="Unassembled WGS sequence"/>
</dbReference>
<dbReference type="InterPro" id="IPR037066">
    <property type="entry name" value="Plug_dom_sf"/>
</dbReference>
<evidence type="ECO:0000256" key="3">
    <source>
        <dbReference type="ARBA" id="ARBA00022452"/>
    </source>
</evidence>
<dbReference type="AlphaFoldDB" id="A0A1W2A9K0"/>
<dbReference type="InterPro" id="IPR008969">
    <property type="entry name" value="CarboxyPept-like_regulatory"/>
</dbReference>
<dbReference type="SUPFAM" id="SSF56935">
    <property type="entry name" value="Porins"/>
    <property type="match status" value="1"/>
</dbReference>
<keyword evidence="2 10" id="KW-0813">Transport</keyword>
<dbReference type="InterPro" id="IPR039426">
    <property type="entry name" value="TonB-dep_rcpt-like"/>
</dbReference>
<evidence type="ECO:0000256" key="2">
    <source>
        <dbReference type="ARBA" id="ARBA00022448"/>
    </source>
</evidence>
<dbReference type="EMBL" id="FWYB01000001">
    <property type="protein sequence ID" value="SMC57263.1"/>
    <property type="molecule type" value="Genomic_DNA"/>
</dbReference>
<dbReference type="NCBIfam" id="TIGR04057">
    <property type="entry name" value="SusC_RagA_signa"/>
    <property type="match status" value="1"/>
</dbReference>
<dbReference type="SMART" id="SM00965">
    <property type="entry name" value="STN"/>
    <property type="match status" value="1"/>
</dbReference>
<feature type="domain" description="Secretin/TonB short N-terminal" evidence="12">
    <location>
        <begin position="39"/>
        <end position="90"/>
    </location>
</feature>
<sequence>MITIMLHVSAKTLAQKVTLSAKNATLVEIFNQINSQTGYDFLFSADILKDAKTVTIQARNEELNTVLQRIFRGQPLDFSIENKSVVISKKTEGILEKIINALNLTNIDVTGIVLDEQGRSLPGATAIVKKSGKAIITDAQGQFTLKNVPEGSTIVISFTGYQKQELNARPNLGKINMVLAANKLDAVQVIAYGTTSARLNTGNVTSVSAAEIELQPVTNPLLALIGKVPGLFVAQNSGVPGAPITIQIQGANSIGKGNLPLYVIDGVFFNSEVMSRGSFVGASNPLNYINPGDIESISVLKDGEATSIYGSRAANGAILITTKKGIAGKTRVDFNFQDGFSWNTRFIPTLNTQQYVAIREEAMRNDGRIPSANPSDPGYAPDLKIYDTNRYTNWQKVLGGGLGQNINTSATLSGGSENTQFLVSGTFNKVKSIYSGDFSNKNTAVHMNLYNTSQNKKLKTNFSVSFSNNDNSLPAVDLLNLAIRIPPNAPSLYNADGSLNWALNSAGASTWLPGGHPLSSTLAKYNAKTKNLVGSGNISYNILSGLDISSTFGYTYQQTDEFEFIPSSTFEPQQRANNQSSSGFINSQINSTNIEPKINYKRILFKGALEALAGITFHQESGMNRTVVGAGYSSDLNLADLGAASRIASKSSNEYLYKYAALFARLNYNWGEKYLLNLSARRDGSSRFGSANQFHDFASVGAAWIFSNEGLIKDNLSFLSFGKLKASYGTTGNDQIGNYAVLSSYLPTTTTYQGLSGFYPANLENPYLEWELTKKINLGLDLGFLKDRIVLSANYFVNRTSNQLLSYTEPSTTGFGSIAANFPAIVQNSGLELSLNTRNMETKDFSWTSSFNFTAPHNKLVAFPNLAQSPYNASLVVGYSTGISKLFHYVGVDPANGLYTFLGKDGKPTTAPKSGTDNYAIENTRYPEFYGGFQNSFRYKGFDLDISVNFTKQNVPNIDFGYSFGPGLRQSGNQPITVLNAWHKPGDIATVQKYANGFTVFQGFLNVGNSDAGYTNVTYFRLNNASLSWQIPKTWSQKLALQSIRLFANGQNLFTFGNYEGADPETRQKGVPSTPPLTVLVLGIKVSL</sequence>
<keyword evidence="4" id="KW-0406">Ion transport</keyword>
<keyword evidence="7 11" id="KW-0798">TonB box</keyword>
<evidence type="ECO:0000256" key="9">
    <source>
        <dbReference type="ARBA" id="ARBA00023237"/>
    </source>
</evidence>
<dbReference type="GO" id="GO:0006826">
    <property type="term" value="P:iron ion transport"/>
    <property type="evidence" value="ECO:0007669"/>
    <property type="project" value="UniProtKB-KW"/>
</dbReference>
<keyword evidence="4" id="KW-0410">Iron transport</keyword>
<keyword evidence="6" id="KW-0408">Iron</keyword>
<gene>
    <name evidence="13" type="ORF">SAMN04488101_101331</name>
</gene>
<dbReference type="InterPro" id="IPR012910">
    <property type="entry name" value="Plug_dom"/>
</dbReference>
<dbReference type="Gene3D" id="3.55.50.30">
    <property type="match status" value="1"/>
</dbReference>
<comment type="similarity">
    <text evidence="10 11">Belongs to the TonB-dependent receptor family.</text>
</comment>
<keyword evidence="3 10" id="KW-1134">Transmembrane beta strand</keyword>
<dbReference type="InterPro" id="IPR011662">
    <property type="entry name" value="Secretin/TonB_short_N"/>
</dbReference>
<dbReference type="STRING" id="475255.SAMN04488101_101331"/>
<evidence type="ECO:0000256" key="8">
    <source>
        <dbReference type="ARBA" id="ARBA00023136"/>
    </source>
</evidence>
<comment type="subcellular location">
    <subcellularLocation>
        <location evidence="1 10">Cell outer membrane</location>
        <topology evidence="1 10">Multi-pass membrane protein</topology>
    </subcellularLocation>
</comment>
<evidence type="ECO:0000313" key="14">
    <source>
        <dbReference type="Proteomes" id="UP000192678"/>
    </source>
</evidence>
<dbReference type="InterPro" id="IPR023996">
    <property type="entry name" value="TonB-dep_OMP_SusC/RagA"/>
</dbReference>
<keyword evidence="9 10" id="KW-0998">Cell outer membrane</keyword>
<evidence type="ECO:0000313" key="13">
    <source>
        <dbReference type="EMBL" id="SMC57263.1"/>
    </source>
</evidence>
<dbReference type="InterPro" id="IPR000531">
    <property type="entry name" value="Beta-barrel_TonB"/>
</dbReference>
<evidence type="ECO:0000259" key="12">
    <source>
        <dbReference type="SMART" id="SM00965"/>
    </source>
</evidence>
<reference evidence="13 14" key="1">
    <citation type="submission" date="2017-04" db="EMBL/GenBank/DDBJ databases">
        <authorList>
            <person name="Afonso C.L."/>
            <person name="Miller P.J."/>
            <person name="Scott M.A."/>
            <person name="Spackman E."/>
            <person name="Goraichik I."/>
            <person name="Dimitrov K.M."/>
            <person name="Suarez D.L."/>
            <person name="Swayne D.E."/>
        </authorList>
    </citation>
    <scope>NUCLEOTIDE SEQUENCE [LARGE SCALE GENOMIC DNA]</scope>
    <source>
        <strain evidence="13 14">DSM 19625</strain>
    </source>
</reference>
<dbReference type="SUPFAM" id="SSF49464">
    <property type="entry name" value="Carboxypeptidase regulatory domain-like"/>
    <property type="match status" value="1"/>
</dbReference>
<accession>A0A1W2A9K0</accession>
<name>A0A1W2A9K0_9SPHI</name>
<dbReference type="PROSITE" id="PS52016">
    <property type="entry name" value="TONB_DEPENDENT_REC_3"/>
    <property type="match status" value="1"/>
</dbReference>
<organism evidence="13 14">
    <name type="scientific">Pedobacter nyackensis</name>
    <dbReference type="NCBI Taxonomy" id="475255"/>
    <lineage>
        <taxon>Bacteria</taxon>
        <taxon>Pseudomonadati</taxon>
        <taxon>Bacteroidota</taxon>
        <taxon>Sphingobacteriia</taxon>
        <taxon>Sphingobacteriales</taxon>
        <taxon>Sphingobacteriaceae</taxon>
        <taxon>Pedobacter</taxon>
    </lineage>
</organism>
<dbReference type="NCBIfam" id="TIGR04056">
    <property type="entry name" value="OMP_RagA_SusC"/>
    <property type="match status" value="1"/>
</dbReference>
<evidence type="ECO:0000256" key="6">
    <source>
        <dbReference type="ARBA" id="ARBA00023004"/>
    </source>
</evidence>
<evidence type="ECO:0000256" key="1">
    <source>
        <dbReference type="ARBA" id="ARBA00004571"/>
    </source>
</evidence>
<evidence type="ECO:0000256" key="10">
    <source>
        <dbReference type="PROSITE-ProRule" id="PRU01360"/>
    </source>
</evidence>
<dbReference type="GO" id="GO:0009279">
    <property type="term" value="C:cell outer membrane"/>
    <property type="evidence" value="ECO:0007669"/>
    <property type="project" value="UniProtKB-SubCell"/>
</dbReference>
<evidence type="ECO:0000256" key="7">
    <source>
        <dbReference type="ARBA" id="ARBA00023077"/>
    </source>
</evidence>
<evidence type="ECO:0000256" key="5">
    <source>
        <dbReference type="ARBA" id="ARBA00022692"/>
    </source>
</evidence>
<protein>
    <submittedName>
        <fullName evidence="13">TonB-linked outer membrane protein, SusC/RagA family</fullName>
    </submittedName>
</protein>
<proteinExistence type="inferred from homology"/>
<keyword evidence="8 10" id="KW-0472">Membrane</keyword>
<dbReference type="Pfam" id="PF00593">
    <property type="entry name" value="TonB_dep_Rec_b-barrel"/>
    <property type="match status" value="1"/>
</dbReference>
<dbReference type="Gene3D" id="2.170.130.10">
    <property type="entry name" value="TonB-dependent receptor, plug domain"/>
    <property type="match status" value="1"/>
</dbReference>
<evidence type="ECO:0000256" key="4">
    <source>
        <dbReference type="ARBA" id="ARBA00022496"/>
    </source>
</evidence>
<evidence type="ECO:0000256" key="11">
    <source>
        <dbReference type="RuleBase" id="RU003357"/>
    </source>
</evidence>
<dbReference type="InterPro" id="IPR036942">
    <property type="entry name" value="Beta-barrel_TonB_sf"/>
</dbReference>
<dbReference type="Pfam" id="PF07715">
    <property type="entry name" value="Plug"/>
    <property type="match status" value="1"/>
</dbReference>